<dbReference type="RefSeq" id="WP_193051379.1">
    <property type="nucleotide sequence ID" value="NZ_CAMAPB010000058.1"/>
</dbReference>
<evidence type="ECO:0000313" key="2">
    <source>
        <dbReference type="Proteomes" id="UP001152447"/>
    </source>
</evidence>
<evidence type="ECO:0000313" key="1">
    <source>
        <dbReference type="EMBL" id="CAH9064470.1"/>
    </source>
</evidence>
<sequence>MLSKIKEFFLQKSKNLIYEPLVDRVETETVGFRLPHQGATTDYYLYSSNIYIGQLRTELWADSDLILVHSIKASTVGIKYGSSMVRWLVDNTSQVIQPVHVIGGGIGFWCKQKQRWPNRVVDQDIRSSEYDYLLEERKRKILE</sequence>
<accession>A0A9W4R2U2</accession>
<reference evidence="1" key="1">
    <citation type="submission" date="2022-07" db="EMBL/GenBank/DDBJ databases">
        <authorList>
            <person name="Criscuolo A."/>
        </authorList>
    </citation>
    <scope>NUCLEOTIDE SEQUENCE</scope>
    <source>
        <strain evidence="1">CIP103197</strain>
    </source>
</reference>
<protein>
    <submittedName>
        <fullName evidence="1">Uncharacterized protein</fullName>
    </submittedName>
</protein>
<gene>
    <name evidence="1" type="ORF">PSEHALCIP103_03154</name>
</gene>
<name>A0A9W4R2U2_PSEHA</name>
<dbReference type="EMBL" id="CAMAPB010000058">
    <property type="protein sequence ID" value="CAH9064470.1"/>
    <property type="molecule type" value="Genomic_DNA"/>
</dbReference>
<dbReference type="Proteomes" id="UP001152447">
    <property type="component" value="Unassembled WGS sequence"/>
</dbReference>
<keyword evidence="2" id="KW-1185">Reference proteome</keyword>
<organism evidence="1 2">
    <name type="scientific">Pseudoalteromonas haloplanktis</name>
    <name type="common">Alteromonas haloplanktis</name>
    <dbReference type="NCBI Taxonomy" id="228"/>
    <lineage>
        <taxon>Bacteria</taxon>
        <taxon>Pseudomonadati</taxon>
        <taxon>Pseudomonadota</taxon>
        <taxon>Gammaproteobacteria</taxon>
        <taxon>Alteromonadales</taxon>
        <taxon>Pseudoalteromonadaceae</taxon>
        <taxon>Pseudoalteromonas</taxon>
    </lineage>
</organism>
<proteinExistence type="predicted"/>
<comment type="caution">
    <text evidence="1">The sequence shown here is derived from an EMBL/GenBank/DDBJ whole genome shotgun (WGS) entry which is preliminary data.</text>
</comment>
<dbReference type="AlphaFoldDB" id="A0A9W4R2U2"/>